<protein>
    <submittedName>
        <fullName evidence="1">Uncharacterized protein</fullName>
    </submittedName>
</protein>
<sequence length="375" mass="43163">MHAHLYRVRKVLSDDMAEKEHVRKRRRLAWDVLPSEQPEEDVLAPVMLRNEAFRRHVSPPRREADREGHYVFSFGDNLTPRYKILTKMGEAVCKSEIGLTTVIIYGLKLHCILPSSFPEDFVFEKLGPSLFDFLKRNKYCPFPVDLVREFGRQLLESLAYMHDLSLIHTDLKPENILLVSSECVKLPGCKRKASDETHFRCLPKSSAIKLIDFGSTAFDNQNHSSIVSTRHYRAPEVILGLGWTYPCDLWSIGCILVELCSGEALFQTHENLEHLAMMERVLEPLPEHMVQKADRGAEKYFRRGSRLNWPEGAISRESIRAVNKMDRLKNLVSQHVVGASRFSLIDLLHGLLKFDPSERITVRDALNHPFFENMA</sequence>
<accession>A0ACC0P0S2</accession>
<keyword evidence="2" id="KW-1185">Reference proteome</keyword>
<dbReference type="Proteomes" id="UP001062846">
    <property type="component" value="Chromosome 4"/>
</dbReference>
<organism evidence="1 2">
    <name type="scientific">Rhododendron molle</name>
    <name type="common">Chinese azalea</name>
    <name type="synonym">Azalea mollis</name>
    <dbReference type="NCBI Taxonomy" id="49168"/>
    <lineage>
        <taxon>Eukaryota</taxon>
        <taxon>Viridiplantae</taxon>
        <taxon>Streptophyta</taxon>
        <taxon>Embryophyta</taxon>
        <taxon>Tracheophyta</taxon>
        <taxon>Spermatophyta</taxon>
        <taxon>Magnoliopsida</taxon>
        <taxon>eudicotyledons</taxon>
        <taxon>Gunneridae</taxon>
        <taxon>Pentapetalae</taxon>
        <taxon>asterids</taxon>
        <taxon>Ericales</taxon>
        <taxon>Ericaceae</taxon>
        <taxon>Ericoideae</taxon>
        <taxon>Rhodoreae</taxon>
        <taxon>Rhododendron</taxon>
    </lineage>
</organism>
<reference evidence="1" key="1">
    <citation type="submission" date="2022-02" db="EMBL/GenBank/DDBJ databases">
        <title>Plant Genome Project.</title>
        <authorList>
            <person name="Zhang R.-G."/>
        </authorList>
    </citation>
    <scope>NUCLEOTIDE SEQUENCE</scope>
    <source>
        <strain evidence="1">AT1</strain>
    </source>
</reference>
<evidence type="ECO:0000313" key="2">
    <source>
        <dbReference type="Proteomes" id="UP001062846"/>
    </source>
</evidence>
<comment type="caution">
    <text evidence="1">The sequence shown here is derived from an EMBL/GenBank/DDBJ whole genome shotgun (WGS) entry which is preliminary data.</text>
</comment>
<name>A0ACC0P0S2_RHOML</name>
<evidence type="ECO:0000313" key="1">
    <source>
        <dbReference type="EMBL" id="KAI8559233.1"/>
    </source>
</evidence>
<gene>
    <name evidence="1" type="ORF">RHMOL_Rhmol04G0157000</name>
</gene>
<proteinExistence type="predicted"/>
<dbReference type="EMBL" id="CM046391">
    <property type="protein sequence ID" value="KAI8559233.1"/>
    <property type="molecule type" value="Genomic_DNA"/>
</dbReference>